<feature type="region of interest" description="Disordered" evidence="1">
    <location>
        <begin position="77"/>
        <end position="121"/>
    </location>
</feature>
<feature type="compositionally biased region" description="Low complexity" evidence="1">
    <location>
        <begin position="78"/>
        <end position="118"/>
    </location>
</feature>
<accession>U4KZQ7</accession>
<organism evidence="2 3">
    <name type="scientific">Pyronema omphalodes (strain CBS 100304)</name>
    <name type="common">Pyronema confluens</name>
    <dbReference type="NCBI Taxonomy" id="1076935"/>
    <lineage>
        <taxon>Eukaryota</taxon>
        <taxon>Fungi</taxon>
        <taxon>Dikarya</taxon>
        <taxon>Ascomycota</taxon>
        <taxon>Pezizomycotina</taxon>
        <taxon>Pezizomycetes</taxon>
        <taxon>Pezizales</taxon>
        <taxon>Pyronemataceae</taxon>
        <taxon>Pyronema</taxon>
    </lineage>
</organism>
<evidence type="ECO:0000256" key="1">
    <source>
        <dbReference type="SAM" id="MobiDB-lite"/>
    </source>
</evidence>
<protein>
    <submittedName>
        <fullName evidence="2">Uncharacterized protein</fullName>
    </submittedName>
</protein>
<evidence type="ECO:0000313" key="3">
    <source>
        <dbReference type="Proteomes" id="UP000018144"/>
    </source>
</evidence>
<dbReference type="Proteomes" id="UP000018144">
    <property type="component" value="Unassembled WGS sequence"/>
</dbReference>
<feature type="region of interest" description="Disordered" evidence="1">
    <location>
        <begin position="1"/>
        <end position="32"/>
    </location>
</feature>
<evidence type="ECO:0000313" key="2">
    <source>
        <dbReference type="EMBL" id="CCX07230.1"/>
    </source>
</evidence>
<gene>
    <name evidence="2" type="ORF">PCON_06819</name>
</gene>
<name>U4KZQ7_PYROM</name>
<feature type="compositionally biased region" description="Basic residues" evidence="1">
    <location>
        <begin position="1"/>
        <end position="14"/>
    </location>
</feature>
<sequence length="203" mass="21474">MEKMKQFLKRKHSKGKDPEQTAPQEENLTQRQHEWMLPAKPGQKCPRHNDIIDFGGYYGITGATAKALGLLRDSATGSSANVKSASRSSTSASSASMTPLSATSKTTPAPAAPNASNTQHLMSVTIPPRISSITTGKMPSRAGPSTPAIAKALPPSSVNDNKASTETKSVKPVKPVKPPVLGNEYIRQMDAKLQAQNSAGAKK</sequence>
<feature type="compositionally biased region" description="Polar residues" evidence="1">
    <location>
        <begin position="21"/>
        <end position="30"/>
    </location>
</feature>
<feature type="region of interest" description="Disordered" evidence="1">
    <location>
        <begin position="136"/>
        <end position="180"/>
    </location>
</feature>
<reference evidence="2 3" key="1">
    <citation type="journal article" date="2013" name="PLoS Genet.">
        <title>The genome and development-dependent transcriptomes of Pyronema confluens: a window into fungal evolution.</title>
        <authorList>
            <person name="Traeger S."/>
            <person name="Altegoer F."/>
            <person name="Freitag M."/>
            <person name="Gabaldon T."/>
            <person name="Kempken F."/>
            <person name="Kumar A."/>
            <person name="Marcet-Houben M."/>
            <person name="Poggeler S."/>
            <person name="Stajich J.E."/>
            <person name="Nowrousian M."/>
        </authorList>
    </citation>
    <scope>NUCLEOTIDE SEQUENCE [LARGE SCALE GENOMIC DNA]</scope>
    <source>
        <strain evidence="3">CBS 100304</strain>
        <tissue evidence="2">Vegetative mycelium</tissue>
    </source>
</reference>
<dbReference type="AlphaFoldDB" id="U4KZQ7"/>
<keyword evidence="3" id="KW-1185">Reference proteome</keyword>
<dbReference type="EMBL" id="HF935343">
    <property type="protein sequence ID" value="CCX07230.1"/>
    <property type="molecule type" value="Genomic_DNA"/>
</dbReference>
<proteinExistence type="predicted"/>